<accession>R1CKP3</accession>
<name>R1CKP3_9FIRM</name>
<comment type="caution">
    <text evidence="1">The sequence shown here is derived from an EMBL/GenBank/DDBJ whole genome shotgun (WGS) entry which is preliminary data.</text>
</comment>
<dbReference type="EMBL" id="ARZA01000282">
    <property type="protein sequence ID" value="EOC99295.1"/>
    <property type="molecule type" value="Genomic_DNA"/>
</dbReference>
<dbReference type="AlphaFoldDB" id="R1CKP3"/>
<evidence type="ECO:0000313" key="1">
    <source>
        <dbReference type="EMBL" id="EOC99295.1"/>
    </source>
</evidence>
<dbReference type="Pfam" id="PF09388">
    <property type="entry name" value="SpoOE-like"/>
    <property type="match status" value="1"/>
</dbReference>
<dbReference type="STRING" id="1304284.L21TH_2679"/>
<protein>
    <recommendedName>
        <fullName evidence="3">Spo0E like sporulation regulatory protein</fullName>
    </recommendedName>
</protein>
<keyword evidence="2" id="KW-1185">Reference proteome</keyword>
<dbReference type="InterPro" id="IPR037208">
    <property type="entry name" value="Spo0E-like_sf"/>
</dbReference>
<organism evidence="1 2">
    <name type="scientific">Caldisalinibacter kiritimatiensis</name>
    <dbReference type="NCBI Taxonomy" id="1304284"/>
    <lineage>
        <taxon>Bacteria</taxon>
        <taxon>Bacillati</taxon>
        <taxon>Bacillota</taxon>
        <taxon>Tissierellia</taxon>
        <taxon>Tissierellales</taxon>
        <taxon>Thermohalobacteraceae</taxon>
        <taxon>Caldisalinibacter</taxon>
    </lineage>
</organism>
<evidence type="ECO:0008006" key="3">
    <source>
        <dbReference type="Google" id="ProtNLM"/>
    </source>
</evidence>
<evidence type="ECO:0000313" key="2">
    <source>
        <dbReference type="Proteomes" id="UP000013378"/>
    </source>
</evidence>
<dbReference type="SUPFAM" id="SSF140500">
    <property type="entry name" value="BAS1536-like"/>
    <property type="match status" value="1"/>
</dbReference>
<dbReference type="RefSeq" id="WP_006317470.1">
    <property type="nucleotide sequence ID" value="NZ_ARZA01000282.1"/>
</dbReference>
<dbReference type="InterPro" id="IPR018540">
    <property type="entry name" value="Spo0E-like"/>
</dbReference>
<sequence length="59" mass="7170">MCDKLLQKQKEKIERLRNELNAYIATDYNPDKLYEMSTNLDKEINIYLKYKQLSKEINN</sequence>
<dbReference type="GO" id="GO:0043937">
    <property type="term" value="P:regulation of sporulation"/>
    <property type="evidence" value="ECO:0007669"/>
    <property type="project" value="InterPro"/>
</dbReference>
<reference evidence="1 2" key="1">
    <citation type="journal article" date="2015" name="Geomicrobiol. J.">
        <title>Caldisalinibacter kiritimatiensis gen. nov., sp. nov., a moderately thermohalophilic thiosulfate-reducing bacterium from a hypersaline microbial mat.</title>
        <authorList>
            <person name="Ben Hania W."/>
            <person name="Joseph M."/>
            <person name="Fiebig A."/>
            <person name="Bunk B."/>
            <person name="Klenk H.-P."/>
            <person name="Fardeau M.-L."/>
            <person name="Spring S."/>
        </authorList>
    </citation>
    <scope>NUCLEOTIDE SEQUENCE [LARGE SCALE GENOMIC DNA]</scope>
    <source>
        <strain evidence="1 2">L21-TH-D2</strain>
    </source>
</reference>
<dbReference type="Proteomes" id="UP000013378">
    <property type="component" value="Unassembled WGS sequence"/>
</dbReference>
<proteinExistence type="predicted"/>
<gene>
    <name evidence="1" type="ORF">L21TH_2679</name>
</gene>